<dbReference type="Proteomes" id="UP000243498">
    <property type="component" value="Unassembled WGS sequence"/>
</dbReference>
<sequence>MTPRNTFTSQASSSHGHGTRTHMLGDTVRNLLVVVFGEFCGTFMFLMLSFAGAQTAINNNQPVVAAGTLAPASLFYIACAFGTAISINVWVFYRVSGGMFNPAVTLGLMLVGAVKPLRGILIIPTQLVAAIAAAAVVDGLLPGPLTVTNSLGNGTSKAQGVFLEMFLTAQLVLTVYFLAVEKHKATYLAPIGIGIAVFIAHIVGVNYTGTSINPARSFGPACIEGFVGYHWIYWVGPLMGSLLAYAVYAILKWLEYQSANPGQDDGDVEKAMPAITTTSTTAQHQKPGHRSSPSEASDGTLQSPGLKDHRQASLSPNGA</sequence>
<evidence type="ECO:0000256" key="8">
    <source>
        <dbReference type="ARBA" id="ARBA00034651"/>
    </source>
</evidence>
<evidence type="ECO:0000256" key="1">
    <source>
        <dbReference type="ARBA" id="ARBA00004141"/>
    </source>
</evidence>
<protein>
    <submittedName>
        <fullName evidence="12">Aquaporin</fullName>
    </submittedName>
</protein>
<feature type="transmembrane region" description="Helical" evidence="11">
    <location>
        <begin position="63"/>
        <end position="85"/>
    </location>
</feature>
<reference evidence="12 13" key="1">
    <citation type="journal article" date="2016" name="Genome Biol. Evol.">
        <title>Divergent and convergent evolution of fungal pathogenicity.</title>
        <authorList>
            <person name="Shang Y."/>
            <person name="Xiao G."/>
            <person name="Zheng P."/>
            <person name="Cen K."/>
            <person name="Zhan S."/>
            <person name="Wang C."/>
        </authorList>
    </citation>
    <scope>NUCLEOTIDE SEQUENCE [LARGE SCALE GENOMIC DNA]</scope>
    <source>
        <strain evidence="12 13">RCEF 4871</strain>
    </source>
</reference>
<dbReference type="AlphaFoldDB" id="A0A167BGC4"/>
<dbReference type="OrthoDB" id="3222at2759"/>
<feature type="transmembrane region" description="Helical" evidence="11">
    <location>
        <begin position="31"/>
        <end position="51"/>
    </location>
</feature>
<organism evidence="12 13">
    <name type="scientific">Metarhizium rileyi (strain RCEF 4871)</name>
    <name type="common">Nomuraea rileyi</name>
    <dbReference type="NCBI Taxonomy" id="1649241"/>
    <lineage>
        <taxon>Eukaryota</taxon>
        <taxon>Fungi</taxon>
        <taxon>Dikarya</taxon>
        <taxon>Ascomycota</taxon>
        <taxon>Pezizomycotina</taxon>
        <taxon>Sordariomycetes</taxon>
        <taxon>Hypocreomycetidae</taxon>
        <taxon>Hypocreales</taxon>
        <taxon>Clavicipitaceae</taxon>
        <taxon>Metarhizium</taxon>
    </lineage>
</organism>
<feature type="transmembrane region" description="Helical" evidence="11">
    <location>
        <begin position="91"/>
        <end position="114"/>
    </location>
</feature>
<comment type="catalytic activity">
    <reaction evidence="8">
        <text>H2O(in) = H2O(out)</text>
        <dbReference type="Rhea" id="RHEA:29667"/>
        <dbReference type="ChEBI" id="CHEBI:15377"/>
    </reaction>
</comment>
<evidence type="ECO:0000313" key="12">
    <source>
        <dbReference type="EMBL" id="OAA40015.1"/>
    </source>
</evidence>
<comment type="caution">
    <text evidence="12">The sequence shown here is derived from an EMBL/GenBank/DDBJ whole genome shotgun (WGS) entry which is preliminary data.</text>
</comment>
<keyword evidence="7 11" id="KW-0472">Membrane</keyword>
<dbReference type="PRINTS" id="PR00783">
    <property type="entry name" value="MINTRINSICP"/>
</dbReference>
<name>A0A167BGC4_METRR</name>
<evidence type="ECO:0000256" key="6">
    <source>
        <dbReference type="ARBA" id="ARBA00022989"/>
    </source>
</evidence>
<keyword evidence="5" id="KW-0677">Repeat</keyword>
<dbReference type="Pfam" id="PF00230">
    <property type="entry name" value="MIP"/>
    <property type="match status" value="1"/>
</dbReference>
<keyword evidence="4 9" id="KW-0812">Transmembrane</keyword>
<dbReference type="GO" id="GO:0005886">
    <property type="term" value="C:plasma membrane"/>
    <property type="evidence" value="ECO:0007669"/>
    <property type="project" value="TreeGrafter"/>
</dbReference>
<evidence type="ECO:0000256" key="5">
    <source>
        <dbReference type="ARBA" id="ARBA00022737"/>
    </source>
</evidence>
<feature type="compositionally biased region" description="Polar residues" evidence="10">
    <location>
        <begin position="291"/>
        <end position="303"/>
    </location>
</feature>
<accession>A0A167BGC4</accession>
<dbReference type="FunFam" id="1.20.1080.10:FF:000014">
    <property type="entry name" value="Aquaporin 1"/>
    <property type="match status" value="1"/>
</dbReference>
<dbReference type="PANTHER" id="PTHR19139">
    <property type="entry name" value="AQUAPORIN TRANSPORTER"/>
    <property type="match status" value="1"/>
</dbReference>
<keyword evidence="6 11" id="KW-1133">Transmembrane helix</keyword>
<proteinExistence type="inferred from homology"/>
<keyword evidence="3 9" id="KW-0813">Transport</keyword>
<dbReference type="SUPFAM" id="SSF81338">
    <property type="entry name" value="Aquaporin-like"/>
    <property type="match status" value="1"/>
</dbReference>
<evidence type="ECO:0000313" key="13">
    <source>
        <dbReference type="Proteomes" id="UP000243498"/>
    </source>
</evidence>
<comment type="similarity">
    <text evidence="2 9">Belongs to the MIP/aquaporin (TC 1.A.8) family.</text>
</comment>
<feature type="compositionally biased region" description="Polar residues" evidence="10">
    <location>
        <begin position="275"/>
        <end position="284"/>
    </location>
</feature>
<comment type="subcellular location">
    <subcellularLocation>
        <location evidence="1">Membrane</location>
        <topology evidence="1">Multi-pass membrane protein</topology>
    </subcellularLocation>
</comment>
<feature type="transmembrane region" description="Helical" evidence="11">
    <location>
        <begin position="229"/>
        <end position="251"/>
    </location>
</feature>
<dbReference type="STRING" id="1081105.A0A167BGC4"/>
<dbReference type="GO" id="GO:0015250">
    <property type="term" value="F:water channel activity"/>
    <property type="evidence" value="ECO:0007669"/>
    <property type="project" value="TreeGrafter"/>
</dbReference>
<evidence type="ECO:0000256" key="4">
    <source>
        <dbReference type="ARBA" id="ARBA00022692"/>
    </source>
</evidence>
<dbReference type="Gene3D" id="1.20.1080.10">
    <property type="entry name" value="Glycerol uptake facilitator protein"/>
    <property type="match status" value="1"/>
</dbReference>
<dbReference type="OMA" id="VPTAMFY"/>
<dbReference type="PANTHER" id="PTHR19139:SF199">
    <property type="entry name" value="MIP17260P"/>
    <property type="match status" value="1"/>
</dbReference>
<evidence type="ECO:0000256" key="10">
    <source>
        <dbReference type="SAM" id="MobiDB-lite"/>
    </source>
</evidence>
<dbReference type="InterPro" id="IPR000425">
    <property type="entry name" value="MIP"/>
</dbReference>
<keyword evidence="13" id="KW-1185">Reference proteome</keyword>
<evidence type="ECO:0000256" key="9">
    <source>
        <dbReference type="RuleBase" id="RU000477"/>
    </source>
</evidence>
<dbReference type="InterPro" id="IPR034294">
    <property type="entry name" value="Aquaporin_transptr"/>
</dbReference>
<gene>
    <name evidence="12" type="ORF">NOR_06009</name>
</gene>
<feature type="transmembrane region" description="Helical" evidence="11">
    <location>
        <begin position="161"/>
        <end position="180"/>
    </location>
</feature>
<feature type="transmembrane region" description="Helical" evidence="11">
    <location>
        <begin position="121"/>
        <end position="141"/>
    </location>
</feature>
<evidence type="ECO:0000256" key="2">
    <source>
        <dbReference type="ARBA" id="ARBA00006175"/>
    </source>
</evidence>
<dbReference type="EMBL" id="AZHC01000020">
    <property type="protein sequence ID" value="OAA40015.1"/>
    <property type="molecule type" value="Genomic_DNA"/>
</dbReference>
<evidence type="ECO:0000256" key="7">
    <source>
        <dbReference type="ARBA" id="ARBA00023136"/>
    </source>
</evidence>
<feature type="transmembrane region" description="Helical" evidence="11">
    <location>
        <begin position="187"/>
        <end position="209"/>
    </location>
</feature>
<feature type="region of interest" description="Disordered" evidence="10">
    <location>
        <begin position="264"/>
        <end position="319"/>
    </location>
</feature>
<dbReference type="InterPro" id="IPR023271">
    <property type="entry name" value="Aquaporin-like"/>
</dbReference>
<evidence type="ECO:0000256" key="3">
    <source>
        <dbReference type="ARBA" id="ARBA00022448"/>
    </source>
</evidence>
<evidence type="ECO:0000256" key="11">
    <source>
        <dbReference type="SAM" id="Phobius"/>
    </source>
</evidence>